<dbReference type="PANTHER" id="PTHR19282">
    <property type="entry name" value="TETRASPANIN"/>
    <property type="match status" value="1"/>
</dbReference>
<gene>
    <name evidence="12" type="ORF">ANANG_G00295600</name>
</gene>
<keyword evidence="10" id="KW-1015">Disulfide bond</keyword>
<comment type="similarity">
    <text evidence="2 11">Belongs to the tetraspanin (TM4SF) family.</text>
</comment>
<dbReference type="Pfam" id="PF00335">
    <property type="entry name" value="Tetraspanin"/>
    <property type="match status" value="1"/>
</dbReference>
<sequence length="218" mass="22738">GGRAILGVGVWVKVDSGSLLNFLSGINNAPSELSQVLNVGYLLIAVGAVLLVIGFLGCCGAARESKCMLMLFFVIVLIIFIAEVAGAIVVLVFKSLVTSLVHTVGREVVKNIHSAYGKNQDFTGILNTTMDGLKCCGFYGYNDFTGSAFTNATQQYPAICCGSAPCNQTGANQSNVTGCYDRVVRLIEDNVIVLGAVALGIAARGTKQSSLCVSKLGA</sequence>
<dbReference type="SUPFAM" id="SSF48652">
    <property type="entry name" value="Tetraspanin"/>
    <property type="match status" value="1"/>
</dbReference>
<evidence type="ECO:0000256" key="3">
    <source>
        <dbReference type="ARBA" id="ARBA00022692"/>
    </source>
</evidence>
<comment type="caution">
    <text evidence="11">Lacks conserved residue(s) required for the propagation of feature annotation.</text>
</comment>
<feature type="transmembrane region" description="Helical" evidence="11">
    <location>
        <begin position="69"/>
        <end position="93"/>
    </location>
</feature>
<dbReference type="GO" id="GO:0005765">
    <property type="term" value="C:lysosomal membrane"/>
    <property type="evidence" value="ECO:0007669"/>
    <property type="project" value="UniProtKB-SubCell"/>
</dbReference>
<dbReference type="InterPro" id="IPR008952">
    <property type="entry name" value="Tetraspanin_EC2_sf"/>
</dbReference>
<evidence type="ECO:0000256" key="2">
    <source>
        <dbReference type="ARBA" id="ARBA00006840"/>
    </source>
</evidence>
<feature type="disulfide bond" evidence="10">
    <location>
        <begin position="136"/>
        <end position="161"/>
    </location>
</feature>
<dbReference type="GO" id="GO:0005886">
    <property type="term" value="C:plasma membrane"/>
    <property type="evidence" value="ECO:0007669"/>
    <property type="project" value="TreeGrafter"/>
</dbReference>
<keyword evidence="3 11" id="KW-0812">Transmembrane</keyword>
<dbReference type="InterPro" id="IPR018503">
    <property type="entry name" value="Tetraspanin_CS"/>
</dbReference>
<comment type="function">
    <text evidence="9">Structural component of specialized membrane microdomains known as tetraspanin-enriched microdomains (TERMs), which act as platforms for receptor clustering and signaling. Participates thereby in diverse biological functions such as cell signal transduction, adhesion, migration and protein trafficking. Regulates neuronal differentiation in response to NGF by facilitating NGF-mediated activation of NTRK1/TRKA receptor tyrosine kinase and subsequent downstream signaling pathways. Plays a role in the inhibition of TNFalpha-induced apoptosis. Mechanistically, inhibits the NF-kappa-B signaling pathway by blocking phosphorylation of CHUK. Also promotes the stability of the thiamine transporter 1/SLC19A2 in intestinal epithelial cells leading to an increase of thiamine uptake process.</text>
</comment>
<dbReference type="PROSITE" id="PS00421">
    <property type="entry name" value="TM4_1"/>
    <property type="match status" value="1"/>
</dbReference>
<evidence type="ECO:0000256" key="10">
    <source>
        <dbReference type="PIRSR" id="PIRSR002419-1"/>
    </source>
</evidence>
<name>A0A9D3LUE0_ANGAN</name>
<reference evidence="12" key="1">
    <citation type="submission" date="2021-01" db="EMBL/GenBank/DDBJ databases">
        <title>A chromosome-scale assembly of European eel, Anguilla anguilla.</title>
        <authorList>
            <person name="Henkel C."/>
            <person name="Jong-Raadsen S.A."/>
            <person name="Dufour S."/>
            <person name="Weltzien F.-A."/>
            <person name="Palstra A.P."/>
            <person name="Pelster B."/>
            <person name="Spaink H.P."/>
            <person name="Van Den Thillart G.E."/>
            <person name="Jansen H."/>
            <person name="Zahm M."/>
            <person name="Klopp C."/>
            <person name="Cedric C."/>
            <person name="Louis A."/>
            <person name="Berthelot C."/>
            <person name="Parey E."/>
            <person name="Roest Crollius H."/>
            <person name="Montfort J."/>
            <person name="Robinson-Rechavi M."/>
            <person name="Bucao C."/>
            <person name="Bouchez O."/>
            <person name="Gislard M."/>
            <person name="Lluch J."/>
            <person name="Milhes M."/>
            <person name="Lampietro C."/>
            <person name="Lopez Roques C."/>
            <person name="Donnadieu C."/>
            <person name="Braasch I."/>
            <person name="Desvignes T."/>
            <person name="Postlethwait J."/>
            <person name="Bobe J."/>
            <person name="Guiguen Y."/>
            <person name="Dirks R."/>
        </authorList>
    </citation>
    <scope>NUCLEOTIDE SEQUENCE</scope>
    <source>
        <strain evidence="12">Tag_6206</strain>
        <tissue evidence="12">Liver</tissue>
    </source>
</reference>
<evidence type="ECO:0000256" key="7">
    <source>
        <dbReference type="ARBA" id="ARBA00023228"/>
    </source>
</evidence>
<dbReference type="Proteomes" id="UP001044222">
    <property type="component" value="Chromosome 17"/>
</dbReference>
<keyword evidence="4 11" id="KW-1133">Transmembrane helix</keyword>
<evidence type="ECO:0000256" key="1">
    <source>
        <dbReference type="ARBA" id="ARBA00004155"/>
    </source>
</evidence>
<comment type="subcellular location">
    <subcellularLocation>
        <location evidence="1">Lysosome membrane</location>
        <topology evidence="1">Multi-pass membrane protein</topology>
    </subcellularLocation>
    <subcellularLocation>
        <location evidence="11">Membrane</location>
        <topology evidence="11">Multi-pass membrane protein</topology>
    </subcellularLocation>
</comment>
<dbReference type="PANTHER" id="PTHR19282:SF216">
    <property type="entry name" value="TETRASPANIN-1"/>
    <property type="match status" value="1"/>
</dbReference>
<evidence type="ECO:0000313" key="12">
    <source>
        <dbReference type="EMBL" id="KAG5832853.1"/>
    </source>
</evidence>
<dbReference type="PRINTS" id="PR00259">
    <property type="entry name" value="TMFOUR"/>
</dbReference>
<keyword evidence="6" id="KW-0325">Glycoprotein</keyword>
<keyword evidence="7" id="KW-0458">Lysosome</keyword>
<evidence type="ECO:0000256" key="4">
    <source>
        <dbReference type="ARBA" id="ARBA00022989"/>
    </source>
</evidence>
<evidence type="ECO:0000256" key="5">
    <source>
        <dbReference type="ARBA" id="ARBA00023136"/>
    </source>
</evidence>
<dbReference type="Gene3D" id="1.10.1450.10">
    <property type="entry name" value="Tetraspanin"/>
    <property type="match status" value="1"/>
</dbReference>
<feature type="transmembrane region" description="Helical" evidence="11">
    <location>
        <begin position="39"/>
        <end position="62"/>
    </location>
</feature>
<feature type="non-terminal residue" evidence="12">
    <location>
        <position position="1"/>
    </location>
</feature>
<evidence type="ECO:0000256" key="6">
    <source>
        <dbReference type="ARBA" id="ARBA00023180"/>
    </source>
</evidence>
<keyword evidence="13" id="KW-1185">Reference proteome</keyword>
<comment type="caution">
    <text evidence="12">The sequence shown here is derived from an EMBL/GenBank/DDBJ whole genome shotgun (WGS) entry which is preliminary data.</text>
</comment>
<accession>A0A9D3LUE0</accession>
<dbReference type="EMBL" id="JAFIRN010000017">
    <property type="protein sequence ID" value="KAG5832853.1"/>
    <property type="molecule type" value="Genomic_DNA"/>
</dbReference>
<feature type="disulfide bond" evidence="10">
    <location>
        <begin position="135"/>
        <end position="179"/>
    </location>
</feature>
<evidence type="ECO:0000313" key="13">
    <source>
        <dbReference type="Proteomes" id="UP001044222"/>
    </source>
</evidence>
<dbReference type="AlphaFoldDB" id="A0A9D3LUE0"/>
<evidence type="ECO:0000256" key="8">
    <source>
        <dbReference type="ARBA" id="ARBA00046464"/>
    </source>
</evidence>
<protein>
    <recommendedName>
        <fullName evidence="11">Tetraspanin</fullName>
    </recommendedName>
</protein>
<evidence type="ECO:0000256" key="11">
    <source>
        <dbReference type="RuleBase" id="RU361218"/>
    </source>
</evidence>
<organism evidence="12 13">
    <name type="scientific">Anguilla anguilla</name>
    <name type="common">European freshwater eel</name>
    <name type="synonym">Muraena anguilla</name>
    <dbReference type="NCBI Taxonomy" id="7936"/>
    <lineage>
        <taxon>Eukaryota</taxon>
        <taxon>Metazoa</taxon>
        <taxon>Chordata</taxon>
        <taxon>Craniata</taxon>
        <taxon>Vertebrata</taxon>
        <taxon>Euteleostomi</taxon>
        <taxon>Actinopterygii</taxon>
        <taxon>Neopterygii</taxon>
        <taxon>Teleostei</taxon>
        <taxon>Anguilliformes</taxon>
        <taxon>Anguillidae</taxon>
        <taxon>Anguilla</taxon>
    </lineage>
</organism>
<keyword evidence="5 11" id="KW-0472">Membrane</keyword>
<comment type="subunit">
    <text evidence="8">Interacts with SLC19A2. Interacts with NTRK1/TRKA.</text>
</comment>
<dbReference type="PIRSF" id="PIRSF002419">
    <property type="entry name" value="Tetraspanin"/>
    <property type="match status" value="1"/>
</dbReference>
<evidence type="ECO:0000256" key="9">
    <source>
        <dbReference type="ARBA" id="ARBA00054958"/>
    </source>
</evidence>
<proteinExistence type="inferred from homology"/>
<dbReference type="InterPro" id="IPR018499">
    <property type="entry name" value="Tetraspanin/Peripherin"/>
</dbReference>
<dbReference type="InterPro" id="IPR000301">
    <property type="entry name" value="Tetraspanin_animals"/>
</dbReference>